<dbReference type="GeneID" id="7844571"/>
<evidence type="ECO:0000313" key="2">
    <source>
        <dbReference type="EMBL" id="EAR99313.2"/>
    </source>
</evidence>
<feature type="transmembrane region" description="Helical" evidence="1">
    <location>
        <begin position="440"/>
        <end position="462"/>
    </location>
</feature>
<feature type="transmembrane region" description="Helical" evidence="1">
    <location>
        <begin position="194"/>
        <end position="217"/>
    </location>
</feature>
<protein>
    <submittedName>
        <fullName evidence="2">Vacuole membrane protein, putative</fullName>
    </submittedName>
</protein>
<feature type="transmembrane region" description="Helical" evidence="1">
    <location>
        <begin position="154"/>
        <end position="174"/>
    </location>
</feature>
<evidence type="ECO:0000313" key="3">
    <source>
        <dbReference type="Proteomes" id="UP000009168"/>
    </source>
</evidence>
<gene>
    <name evidence="2" type="ORF">TTHERM_00628720</name>
</gene>
<reference evidence="3" key="1">
    <citation type="journal article" date="2006" name="PLoS Biol.">
        <title>Macronuclear genome sequence of the ciliate Tetrahymena thermophila, a model eukaryote.</title>
        <authorList>
            <person name="Eisen J.A."/>
            <person name="Coyne R.S."/>
            <person name="Wu M."/>
            <person name="Wu D."/>
            <person name="Thiagarajan M."/>
            <person name="Wortman J.R."/>
            <person name="Badger J.H."/>
            <person name="Ren Q."/>
            <person name="Amedeo P."/>
            <person name="Jones K.M."/>
            <person name="Tallon L.J."/>
            <person name="Delcher A.L."/>
            <person name="Salzberg S.L."/>
            <person name="Silva J.C."/>
            <person name="Haas B.J."/>
            <person name="Majoros W.H."/>
            <person name="Farzad M."/>
            <person name="Carlton J.M."/>
            <person name="Smith R.K. Jr."/>
            <person name="Garg J."/>
            <person name="Pearlman R.E."/>
            <person name="Karrer K.M."/>
            <person name="Sun L."/>
            <person name="Manning G."/>
            <person name="Elde N.C."/>
            <person name="Turkewitz A.P."/>
            <person name="Asai D.J."/>
            <person name="Wilkes D.E."/>
            <person name="Wang Y."/>
            <person name="Cai H."/>
            <person name="Collins K."/>
            <person name="Stewart B.A."/>
            <person name="Lee S.R."/>
            <person name="Wilamowska K."/>
            <person name="Weinberg Z."/>
            <person name="Ruzzo W.L."/>
            <person name="Wloga D."/>
            <person name="Gaertig J."/>
            <person name="Frankel J."/>
            <person name="Tsao C.-C."/>
            <person name="Gorovsky M.A."/>
            <person name="Keeling P.J."/>
            <person name="Waller R.F."/>
            <person name="Patron N.J."/>
            <person name="Cherry J.M."/>
            <person name="Stover N.A."/>
            <person name="Krieger C.J."/>
            <person name="del Toro C."/>
            <person name="Ryder H.F."/>
            <person name="Williamson S.C."/>
            <person name="Barbeau R.A."/>
            <person name="Hamilton E.P."/>
            <person name="Orias E."/>
        </authorList>
    </citation>
    <scope>NUCLEOTIDE SEQUENCE [LARGE SCALE GENOMIC DNA]</scope>
    <source>
        <strain evidence="3">SB210</strain>
    </source>
</reference>
<dbReference type="STRING" id="312017.Q23RS6"/>
<keyword evidence="1" id="KW-0472">Membrane</keyword>
<dbReference type="FunCoup" id="Q23RS6">
    <property type="interactions" value="106"/>
</dbReference>
<feature type="non-terminal residue" evidence="2">
    <location>
        <position position="1"/>
    </location>
</feature>
<dbReference type="OrthoDB" id="2016540at2759"/>
<dbReference type="RefSeq" id="XP_001019558.2">
    <property type="nucleotide sequence ID" value="XM_001019558.3"/>
</dbReference>
<proteinExistence type="predicted"/>
<keyword evidence="1" id="KW-0812">Transmembrane</keyword>
<dbReference type="EMBL" id="GG662641">
    <property type="protein sequence ID" value="EAR99313.2"/>
    <property type="molecule type" value="Genomic_DNA"/>
</dbReference>
<keyword evidence="3" id="KW-1185">Reference proteome</keyword>
<name>Q23RS6_TETTS</name>
<feature type="transmembrane region" description="Helical" evidence="1">
    <location>
        <begin position="322"/>
        <end position="342"/>
    </location>
</feature>
<feature type="transmembrane region" description="Helical" evidence="1">
    <location>
        <begin position="128"/>
        <end position="147"/>
    </location>
</feature>
<dbReference type="HOGENOM" id="CLU_033298_0_1_1"/>
<organism evidence="2 3">
    <name type="scientific">Tetrahymena thermophila (strain SB210)</name>
    <dbReference type="NCBI Taxonomy" id="312017"/>
    <lineage>
        <taxon>Eukaryota</taxon>
        <taxon>Sar</taxon>
        <taxon>Alveolata</taxon>
        <taxon>Ciliophora</taxon>
        <taxon>Intramacronucleata</taxon>
        <taxon>Oligohymenophorea</taxon>
        <taxon>Hymenostomatida</taxon>
        <taxon>Tetrahymenina</taxon>
        <taxon>Tetrahymenidae</taxon>
        <taxon>Tetrahymena</taxon>
    </lineage>
</organism>
<dbReference type="AlphaFoldDB" id="Q23RS6"/>
<dbReference type="InParanoid" id="Q23RS6"/>
<dbReference type="Proteomes" id="UP000009168">
    <property type="component" value="Unassembled WGS sequence"/>
</dbReference>
<dbReference type="KEGG" id="tet:TTHERM_00628720"/>
<accession>Q23RS6</accession>
<keyword evidence="1" id="KW-1133">Transmembrane helix</keyword>
<dbReference type="eggNOG" id="KOG1109">
    <property type="taxonomic scope" value="Eukaryota"/>
</dbReference>
<sequence length="481" mass="55396">MQLINKFLIWNKNNYLFYIIKQKIQNSQLVRFFVFYQISRNSNMKIEGYLNQQNTCESNFSIVVIKICLRLLKTGLRISCQIFIIQIKNQKIQIRGMSTKKEKKTSETKQKKQEVEVKEEKDEDSISILTHPFTTFYYFFLVLVSYVKVGLQFVLRHIIVISVVLAVIITPNFIQGPHLDYYRHAEKVGYFMAYWIILGVASSIGLGTGLHTFVLYLGPRIANITIRAYQCNALPEFVPSKWDQSYHFSHCPENVEKPVQFLDILLSVQFEAFLWGLGTALGELPPYFIAKAAAASKKKIEELEDVEAHKNDKDLMSVAKRLIYNNLQKYAWITVLLCASIPNPLFDLAGISCGHFGVPFMTFFSAVAIGKSIIKVHIQMIFVIFIFSQGHVEHALQFIENLIPFLKGKLSDMLEKQKNILANGAVSEGEKPLIGQLWDYFIMLMIGYFLISIINSLAQGYYEDLKNEKKQKEENKKKKDN</sequence>
<evidence type="ECO:0000256" key="1">
    <source>
        <dbReference type="SAM" id="Phobius"/>
    </source>
</evidence>